<dbReference type="KEGG" id="njp:NEJAP_1723"/>
<evidence type="ECO:0000313" key="2">
    <source>
        <dbReference type="EMBL" id="BBB29674.1"/>
    </source>
</evidence>
<dbReference type="Gene3D" id="3.10.180.10">
    <property type="entry name" value="2,3-Dihydroxybiphenyl 1,2-Dioxygenase, domain 1"/>
    <property type="match status" value="1"/>
</dbReference>
<organism evidence="2 3">
    <name type="scientific">Neptunomonas japonica JAMM 1380</name>
    <dbReference type="NCBI Taxonomy" id="1441457"/>
    <lineage>
        <taxon>Bacteria</taxon>
        <taxon>Pseudomonadati</taxon>
        <taxon>Pseudomonadota</taxon>
        <taxon>Gammaproteobacteria</taxon>
        <taxon>Oceanospirillales</taxon>
        <taxon>Oceanospirillaceae</taxon>
        <taxon>Neptunomonas</taxon>
    </lineage>
</organism>
<dbReference type="Pfam" id="PF00903">
    <property type="entry name" value="Glyoxalase"/>
    <property type="match status" value="1"/>
</dbReference>
<proteinExistence type="predicted"/>
<gene>
    <name evidence="2" type="ORF">NEJAP_1723</name>
</gene>
<dbReference type="EMBL" id="AP014546">
    <property type="protein sequence ID" value="BBB29674.1"/>
    <property type="molecule type" value="Genomic_DNA"/>
</dbReference>
<dbReference type="InterPro" id="IPR052164">
    <property type="entry name" value="Anthracycline_SecMetBiosynth"/>
</dbReference>
<keyword evidence="3" id="KW-1185">Reference proteome</keyword>
<dbReference type="PANTHER" id="PTHR33993:SF1">
    <property type="entry name" value="GLYOXALASE FAMILY PROTEIN"/>
    <property type="match status" value="1"/>
</dbReference>
<feature type="domain" description="VOC" evidence="1">
    <location>
        <begin position="6"/>
        <end position="116"/>
    </location>
</feature>
<dbReference type="PROSITE" id="PS51819">
    <property type="entry name" value="VOC"/>
    <property type="match status" value="1"/>
</dbReference>
<dbReference type="InterPro" id="IPR037523">
    <property type="entry name" value="VOC_core"/>
</dbReference>
<dbReference type="InterPro" id="IPR029068">
    <property type="entry name" value="Glyas_Bleomycin-R_OHBP_Dase"/>
</dbReference>
<evidence type="ECO:0000259" key="1">
    <source>
        <dbReference type="PROSITE" id="PS51819"/>
    </source>
</evidence>
<protein>
    <submittedName>
        <fullName evidence="2">Glyoxalase family protein</fullName>
    </submittedName>
</protein>
<sequence>MSEHEKINYVEFPAKNLEEVKRFYSQAFEWVFTDYGSEYVAFSNAGLEGGFFKSELCSSSDQGAALIVLYSDHLDITLEKIESSGGQIIKPIFEFPGGRRFHFTDPNGNELAVWSNR</sequence>
<dbReference type="CDD" id="cd07247">
    <property type="entry name" value="SgaA_N_like"/>
    <property type="match status" value="1"/>
</dbReference>
<reference evidence="2 3" key="1">
    <citation type="journal article" date="2008" name="Int. J. Syst. Evol. Microbiol.">
        <title>Neptunomonas japonica sp. nov., an Osedax japonicus symbiont-like bacterium isolated from sediment adjacent to sperm whale carcasses off Kagoshima, Japan.</title>
        <authorList>
            <person name="Miyazaki M."/>
            <person name="Nogi Y."/>
            <person name="Fujiwara Y."/>
            <person name="Kawato M."/>
            <person name="Kubokawa K."/>
            <person name="Horikoshi K."/>
        </authorList>
    </citation>
    <scope>NUCLEOTIDE SEQUENCE [LARGE SCALE GENOMIC DNA]</scope>
    <source>
        <strain evidence="2 3">JAMM 1380</strain>
    </source>
</reference>
<dbReference type="SUPFAM" id="SSF54593">
    <property type="entry name" value="Glyoxalase/Bleomycin resistance protein/Dihydroxybiphenyl dioxygenase"/>
    <property type="match status" value="1"/>
</dbReference>
<dbReference type="Proteomes" id="UP000595332">
    <property type="component" value="Chromosome"/>
</dbReference>
<dbReference type="InterPro" id="IPR004360">
    <property type="entry name" value="Glyas_Fos-R_dOase_dom"/>
</dbReference>
<accession>A0A7R6P9E9</accession>
<dbReference type="AlphaFoldDB" id="A0A7R6P9E9"/>
<dbReference type="PANTHER" id="PTHR33993">
    <property type="entry name" value="GLYOXALASE-RELATED"/>
    <property type="match status" value="1"/>
</dbReference>
<name>A0A7R6P9E9_9GAMM</name>
<dbReference type="RefSeq" id="WP_201350273.1">
    <property type="nucleotide sequence ID" value="NZ_AP014546.1"/>
</dbReference>
<evidence type="ECO:0000313" key="3">
    <source>
        <dbReference type="Proteomes" id="UP000595332"/>
    </source>
</evidence>